<feature type="repeat" description="ARM" evidence="5">
    <location>
        <begin position="125"/>
        <end position="168"/>
    </location>
</feature>
<dbReference type="InterPro" id="IPR011989">
    <property type="entry name" value="ARM-like"/>
</dbReference>
<keyword evidence="2 6" id="KW-0813">Transport</keyword>
<dbReference type="InterPro" id="IPR000225">
    <property type="entry name" value="Armadillo"/>
</dbReference>
<name>A0AA36GFF9_9BILA</name>
<feature type="non-terminal residue" evidence="9">
    <location>
        <position position="1"/>
    </location>
</feature>
<dbReference type="Gene3D" id="1.25.10.10">
    <property type="entry name" value="Leucine-rich Repeat Variant"/>
    <property type="match status" value="1"/>
</dbReference>
<dbReference type="SMART" id="SM00185">
    <property type="entry name" value="ARM"/>
    <property type="match status" value="8"/>
</dbReference>
<sequence length="524" mass="57353">MASESRFSSQFKNQGKDQEALRKSRADEVVTIRKDKREDLLSKRRNLAEVEGDFGAGPSATTPTGHAPTQMDVQMLNEMFMGVVNATDPETAEQASTTLQEAVQQVRRMLSTERNPPVDQLIGSGVLPILVRCLEKSFSVGIQFEAAWALTNIASGTSEQTAAVVEAGAIPLFLELLSSESVNVCEQAVWALGNIIGDGPHYRDFCIQQGLVQPLLSFIRQETPIGFLRNVTWVLVNLCRSKPPPARELIQVLLPALAILVHHTDTHILVDTIWAISYLTDGGNEQIQMVIDSKIVPVVIPLLSHNEVKVQTAALRAVGNIVTGTDDQTQLVLDHGVLHHMGKLLNHAKEKINKEAAWFLSNITAGNVQQVQMVFDAGLVPTLIKLLSDGDFQTQKEAAWALSNVTISGSPAQVHSMVQMGVVQPMCKLLDIKDPQIINVILDGLQNILKMASDDQAALTHLTNIIEECGGLDKIEQLQNHDNEEIYKIAYEIIDHHFSVEDDEDPQPGTAGALDGAPSSQWSF</sequence>
<keyword evidence="4" id="KW-0653">Protein transport</keyword>
<dbReference type="InterPro" id="IPR036975">
    <property type="entry name" value="Importin-a_IBB_sf"/>
</dbReference>
<feature type="domain" description="IBB" evidence="8">
    <location>
        <begin position="1"/>
        <end position="54"/>
    </location>
</feature>
<dbReference type="PIRSF" id="PIRSF005673">
    <property type="entry name" value="Importin_alpha"/>
    <property type="match status" value="1"/>
</dbReference>
<evidence type="ECO:0000313" key="9">
    <source>
        <dbReference type="EMBL" id="CAJ0583296.1"/>
    </source>
</evidence>
<dbReference type="GO" id="GO:0005737">
    <property type="term" value="C:cytoplasm"/>
    <property type="evidence" value="ECO:0007669"/>
    <property type="project" value="InterPro"/>
</dbReference>
<dbReference type="InterPro" id="IPR024931">
    <property type="entry name" value="Importin_alpha"/>
</dbReference>
<comment type="similarity">
    <text evidence="1">Belongs to the importin alpha family.</text>
</comment>
<reference evidence="9" key="1">
    <citation type="submission" date="2023-06" db="EMBL/GenBank/DDBJ databases">
        <authorList>
            <person name="Delattre M."/>
        </authorList>
    </citation>
    <scope>NUCLEOTIDE SEQUENCE</scope>
    <source>
        <strain evidence="9">AF72</strain>
    </source>
</reference>
<dbReference type="EMBL" id="CATQJA010002665">
    <property type="protein sequence ID" value="CAJ0583296.1"/>
    <property type="molecule type" value="Genomic_DNA"/>
</dbReference>
<evidence type="ECO:0000313" key="10">
    <source>
        <dbReference type="Proteomes" id="UP001177023"/>
    </source>
</evidence>
<dbReference type="PROSITE" id="PS50176">
    <property type="entry name" value="ARM_REPEAT"/>
    <property type="match status" value="3"/>
</dbReference>
<dbReference type="InterPro" id="IPR032413">
    <property type="entry name" value="Arm_3"/>
</dbReference>
<dbReference type="Pfam" id="PF00514">
    <property type="entry name" value="Arm"/>
    <property type="match status" value="7"/>
</dbReference>
<evidence type="ECO:0000256" key="5">
    <source>
        <dbReference type="PROSITE-ProRule" id="PRU00259"/>
    </source>
</evidence>
<dbReference type="AlphaFoldDB" id="A0AA36GFF9"/>
<dbReference type="Proteomes" id="UP001177023">
    <property type="component" value="Unassembled WGS sequence"/>
</dbReference>
<dbReference type="GO" id="GO:0006607">
    <property type="term" value="P:NLS-bearing protein import into nucleus"/>
    <property type="evidence" value="ECO:0007669"/>
    <property type="project" value="UniProtKB-ARBA"/>
</dbReference>
<evidence type="ECO:0000256" key="3">
    <source>
        <dbReference type="ARBA" id="ARBA00022737"/>
    </source>
</evidence>
<keyword evidence="10" id="KW-1185">Reference proteome</keyword>
<evidence type="ECO:0000259" key="8">
    <source>
        <dbReference type="PROSITE" id="PS51214"/>
    </source>
</evidence>
<keyword evidence="3" id="KW-0677">Repeat</keyword>
<dbReference type="SUPFAM" id="SSF48371">
    <property type="entry name" value="ARM repeat"/>
    <property type="match status" value="1"/>
</dbReference>
<dbReference type="Pfam" id="PF01749">
    <property type="entry name" value="IBB"/>
    <property type="match status" value="1"/>
</dbReference>
<evidence type="ECO:0000256" key="2">
    <source>
        <dbReference type="ARBA" id="ARBA00022448"/>
    </source>
</evidence>
<dbReference type="FunFam" id="1.25.10.10:FF:000009">
    <property type="entry name" value="Importin subunit alpha"/>
    <property type="match status" value="1"/>
</dbReference>
<evidence type="ECO:0000256" key="7">
    <source>
        <dbReference type="SAM" id="MobiDB-lite"/>
    </source>
</evidence>
<feature type="region of interest" description="Disordered" evidence="7">
    <location>
        <begin position="500"/>
        <end position="524"/>
    </location>
</feature>
<dbReference type="InterPro" id="IPR002652">
    <property type="entry name" value="Importin-a_IBB"/>
</dbReference>
<dbReference type="InterPro" id="IPR016024">
    <property type="entry name" value="ARM-type_fold"/>
</dbReference>
<evidence type="ECO:0000256" key="1">
    <source>
        <dbReference type="ARBA" id="ARBA00010394"/>
    </source>
</evidence>
<dbReference type="PANTHER" id="PTHR23316">
    <property type="entry name" value="IMPORTIN ALPHA"/>
    <property type="match status" value="1"/>
</dbReference>
<dbReference type="PROSITE" id="PS51214">
    <property type="entry name" value="IBB"/>
    <property type="match status" value="1"/>
</dbReference>
<feature type="repeat" description="ARM" evidence="5">
    <location>
        <begin position="168"/>
        <end position="195"/>
    </location>
</feature>
<organism evidence="9 10">
    <name type="scientific">Mesorhabditis spiculigera</name>
    <dbReference type="NCBI Taxonomy" id="96644"/>
    <lineage>
        <taxon>Eukaryota</taxon>
        <taxon>Metazoa</taxon>
        <taxon>Ecdysozoa</taxon>
        <taxon>Nematoda</taxon>
        <taxon>Chromadorea</taxon>
        <taxon>Rhabditida</taxon>
        <taxon>Rhabditina</taxon>
        <taxon>Rhabditomorpha</taxon>
        <taxon>Rhabditoidea</taxon>
        <taxon>Rhabditidae</taxon>
        <taxon>Mesorhabditinae</taxon>
        <taxon>Mesorhabditis</taxon>
    </lineage>
</organism>
<feature type="region of interest" description="Disordered" evidence="7">
    <location>
        <begin position="1"/>
        <end position="28"/>
    </location>
</feature>
<proteinExistence type="inferred from homology"/>
<feature type="compositionally biased region" description="Polar residues" evidence="7">
    <location>
        <begin position="1"/>
        <end position="13"/>
    </location>
</feature>
<comment type="caution">
    <text evidence="9">The sequence shown here is derived from an EMBL/GenBank/DDBJ whole genome shotgun (WGS) entry which is preliminary data.</text>
</comment>
<evidence type="ECO:0000256" key="6">
    <source>
        <dbReference type="PROSITE-ProRule" id="PRU00561"/>
    </source>
</evidence>
<feature type="compositionally biased region" description="Basic and acidic residues" evidence="7">
    <location>
        <begin position="14"/>
        <end position="28"/>
    </location>
</feature>
<dbReference type="Pfam" id="PF16186">
    <property type="entry name" value="Arm_3"/>
    <property type="match status" value="1"/>
</dbReference>
<dbReference type="GO" id="GO:0005634">
    <property type="term" value="C:nucleus"/>
    <property type="evidence" value="ECO:0007669"/>
    <property type="project" value="UniProtKB-ARBA"/>
</dbReference>
<feature type="region of interest" description="Disordered" evidence="7">
    <location>
        <begin position="49"/>
        <end position="68"/>
    </location>
</feature>
<evidence type="ECO:0000256" key="4">
    <source>
        <dbReference type="ARBA" id="ARBA00022927"/>
    </source>
</evidence>
<gene>
    <name evidence="9" type="ORF">MSPICULIGERA_LOCUS21384</name>
</gene>
<accession>A0AA36GFF9</accession>
<dbReference type="GO" id="GO:0061608">
    <property type="term" value="F:nuclear import signal receptor activity"/>
    <property type="evidence" value="ECO:0007669"/>
    <property type="project" value="InterPro"/>
</dbReference>
<feature type="repeat" description="ARM" evidence="5">
    <location>
        <begin position="378"/>
        <end position="406"/>
    </location>
</feature>
<protein>
    <recommendedName>
        <fullName evidence="8">IBB domain-containing protein</fullName>
    </recommendedName>
</protein>
<dbReference type="Gene3D" id="1.20.5.690">
    <property type="entry name" value="Importin-alpha, importin-beta-binding domain"/>
    <property type="match status" value="1"/>
</dbReference>